<dbReference type="InterPro" id="IPR027417">
    <property type="entry name" value="P-loop_NTPase"/>
</dbReference>
<comment type="caution">
    <text evidence="2">The sequence shown here is derived from an EMBL/GenBank/DDBJ whole genome shotgun (WGS) entry which is preliminary data.</text>
</comment>
<dbReference type="InterPro" id="IPR050445">
    <property type="entry name" value="Bact_polysacc_biosynth/exp"/>
</dbReference>
<protein>
    <submittedName>
        <fullName evidence="2">Uncharacterized protein</fullName>
    </submittedName>
</protein>
<evidence type="ECO:0000256" key="1">
    <source>
        <dbReference type="SAM" id="Phobius"/>
    </source>
</evidence>
<feature type="transmembrane region" description="Helical" evidence="1">
    <location>
        <begin position="233"/>
        <end position="255"/>
    </location>
</feature>
<name>A0A562ELX8_RHORH</name>
<accession>A0A562ELX8</accession>
<dbReference type="Proteomes" id="UP000317573">
    <property type="component" value="Unassembled WGS sequence"/>
</dbReference>
<reference evidence="2 3" key="1">
    <citation type="submission" date="2019-07" db="EMBL/GenBank/DDBJ databases">
        <title>Genome sequencing of lignin-degrading bacterial isolates.</title>
        <authorList>
            <person name="Gladden J."/>
        </authorList>
    </citation>
    <scope>NUCLEOTIDE SEQUENCE [LARGE SCALE GENOMIC DNA]</scope>
    <source>
        <strain evidence="2 3">J45</strain>
    </source>
</reference>
<evidence type="ECO:0000313" key="2">
    <source>
        <dbReference type="EMBL" id="TWH23076.1"/>
    </source>
</evidence>
<gene>
    <name evidence="2" type="ORF">L618_001400000500</name>
</gene>
<dbReference type="EMBL" id="VLJT01000011">
    <property type="protein sequence ID" value="TWH23076.1"/>
    <property type="molecule type" value="Genomic_DNA"/>
</dbReference>
<organism evidence="2 3">
    <name type="scientific">Rhodococcus rhodochrous J45</name>
    <dbReference type="NCBI Taxonomy" id="935266"/>
    <lineage>
        <taxon>Bacteria</taxon>
        <taxon>Bacillati</taxon>
        <taxon>Actinomycetota</taxon>
        <taxon>Actinomycetes</taxon>
        <taxon>Mycobacteriales</taxon>
        <taxon>Nocardiaceae</taxon>
        <taxon>Rhodococcus</taxon>
    </lineage>
</organism>
<dbReference type="Gene3D" id="3.40.50.300">
    <property type="entry name" value="P-loop containing nucleotide triphosphate hydrolases"/>
    <property type="match status" value="1"/>
</dbReference>
<keyword evidence="1" id="KW-0472">Membrane</keyword>
<evidence type="ECO:0000313" key="3">
    <source>
        <dbReference type="Proteomes" id="UP000317573"/>
    </source>
</evidence>
<dbReference type="PANTHER" id="PTHR32309">
    <property type="entry name" value="TYROSINE-PROTEIN KINASE"/>
    <property type="match status" value="1"/>
</dbReference>
<keyword evidence="1" id="KW-1133">Transmembrane helix</keyword>
<keyword evidence="1" id="KW-0812">Transmembrane</keyword>
<sequence length="513" mass="55470">MFCSVAFEDLGYPMTHTSTTSDADPIDTVSTIGIQLQRIRHFWPLVLLVTLGAVIAAAVSAYTAAPSYTGRTVLIVSSPGRVPEEDAVIVRGYVDLFNDPAYQTRLRDSLDLPAGTTFEARTAAASSMIFVEATNGSYAGAKDAALDIATEFRWDVDALRRAEKDENLAALRNELDERRALLTSGGDPAYIVPRILELETTIQQMQGDSTNQLQILQPDAGVSTSQPSVPKNVLFGLVGGLILGSLAAVLAALFSGRLGTAHDVRLKTGLAPAGEVPRGGTPRRNHARSLGFTRLATRVGPRQVPRPATLAVVSPTRTPATAQTTRAIAEYAARNGERVILLHQNSDHDGSDTAQDLPTFAATVRTVSVDTVLGDPDNPADRARFVRLVQRLGETADLVIVELPALTEDDFAHSMCAASTLTLLVLDRRTERVRNVREAAELLGDANPIVVAMVDPRERSNRKWFRHKMSAETGATVRFEQVDDIRIYDVSPNGHRRDRDVSALVTDAHGTNP</sequence>
<dbReference type="AlphaFoldDB" id="A0A562ELX8"/>
<proteinExistence type="predicted"/>
<feature type="transmembrane region" description="Helical" evidence="1">
    <location>
        <begin position="42"/>
        <end position="65"/>
    </location>
</feature>
<dbReference type="PANTHER" id="PTHR32309:SF31">
    <property type="entry name" value="CAPSULAR EXOPOLYSACCHARIDE FAMILY"/>
    <property type="match status" value="1"/>
</dbReference>
<dbReference type="SUPFAM" id="SSF52540">
    <property type="entry name" value="P-loop containing nucleoside triphosphate hydrolases"/>
    <property type="match status" value="1"/>
</dbReference>